<dbReference type="AlphaFoldDB" id="A0AAV7W2E0"/>
<dbReference type="Gene3D" id="3.30.250.20">
    <property type="entry name" value="L1 transposable element, C-terminal domain"/>
    <property type="match status" value="1"/>
</dbReference>
<sequence length="83" mass="9564">MPTATCSDPTTPSSSAKPQTLPMERHDIRITADYSKDTNERRKAFLALRPRLRQLEMKYGLSTERECGSPKMEYPKTFMIPRT</sequence>
<keyword evidence="3" id="KW-1185">Reference proteome</keyword>
<evidence type="ECO:0000313" key="3">
    <source>
        <dbReference type="Proteomes" id="UP001066276"/>
    </source>
</evidence>
<dbReference type="Proteomes" id="UP001066276">
    <property type="component" value="Chromosome 1_2"/>
</dbReference>
<feature type="compositionally biased region" description="Polar residues" evidence="1">
    <location>
        <begin position="1"/>
        <end position="18"/>
    </location>
</feature>
<name>A0AAV7W2E0_PLEWA</name>
<evidence type="ECO:0000256" key="1">
    <source>
        <dbReference type="SAM" id="MobiDB-lite"/>
    </source>
</evidence>
<accession>A0AAV7W2E0</accession>
<protein>
    <submittedName>
        <fullName evidence="2">Uncharacterized protein</fullName>
    </submittedName>
</protein>
<dbReference type="EMBL" id="JANPWB010000002">
    <property type="protein sequence ID" value="KAJ1206490.1"/>
    <property type="molecule type" value="Genomic_DNA"/>
</dbReference>
<organism evidence="2 3">
    <name type="scientific">Pleurodeles waltl</name>
    <name type="common">Iberian ribbed newt</name>
    <dbReference type="NCBI Taxonomy" id="8319"/>
    <lineage>
        <taxon>Eukaryota</taxon>
        <taxon>Metazoa</taxon>
        <taxon>Chordata</taxon>
        <taxon>Craniata</taxon>
        <taxon>Vertebrata</taxon>
        <taxon>Euteleostomi</taxon>
        <taxon>Amphibia</taxon>
        <taxon>Batrachia</taxon>
        <taxon>Caudata</taxon>
        <taxon>Salamandroidea</taxon>
        <taxon>Salamandridae</taxon>
        <taxon>Pleurodelinae</taxon>
        <taxon>Pleurodeles</taxon>
    </lineage>
</organism>
<reference evidence="2" key="1">
    <citation type="journal article" date="2022" name="bioRxiv">
        <title>Sequencing and chromosome-scale assembly of the giantPleurodeles waltlgenome.</title>
        <authorList>
            <person name="Brown T."/>
            <person name="Elewa A."/>
            <person name="Iarovenko S."/>
            <person name="Subramanian E."/>
            <person name="Araus A.J."/>
            <person name="Petzold A."/>
            <person name="Susuki M."/>
            <person name="Suzuki K.-i.T."/>
            <person name="Hayashi T."/>
            <person name="Toyoda A."/>
            <person name="Oliveira C."/>
            <person name="Osipova E."/>
            <person name="Leigh N.D."/>
            <person name="Simon A."/>
            <person name="Yun M.H."/>
        </authorList>
    </citation>
    <scope>NUCLEOTIDE SEQUENCE</scope>
    <source>
        <strain evidence="2">20211129_DDA</strain>
        <tissue evidence="2">Liver</tissue>
    </source>
</reference>
<proteinExistence type="predicted"/>
<feature type="region of interest" description="Disordered" evidence="1">
    <location>
        <begin position="1"/>
        <end position="26"/>
    </location>
</feature>
<dbReference type="InterPro" id="IPR042566">
    <property type="entry name" value="L1_C"/>
</dbReference>
<evidence type="ECO:0000313" key="2">
    <source>
        <dbReference type="EMBL" id="KAJ1206490.1"/>
    </source>
</evidence>
<gene>
    <name evidence="2" type="ORF">NDU88_001895</name>
</gene>
<comment type="caution">
    <text evidence="2">The sequence shown here is derived from an EMBL/GenBank/DDBJ whole genome shotgun (WGS) entry which is preliminary data.</text>
</comment>